<accession>A0A2V3DSI2</accession>
<feature type="domain" description="DUF1206" evidence="1">
    <location>
        <begin position="115"/>
        <end position="180"/>
    </location>
</feature>
<organism evidence="2 3">
    <name type="scientific">Arthrobacter psychrochitiniphilus</name>
    <dbReference type="NCBI Taxonomy" id="291045"/>
    <lineage>
        <taxon>Bacteria</taxon>
        <taxon>Bacillati</taxon>
        <taxon>Actinomycetota</taxon>
        <taxon>Actinomycetes</taxon>
        <taxon>Micrococcales</taxon>
        <taxon>Micrococcaceae</taxon>
        <taxon>Arthrobacter</taxon>
    </lineage>
</organism>
<dbReference type="Proteomes" id="UP000246303">
    <property type="component" value="Unassembled WGS sequence"/>
</dbReference>
<feature type="domain" description="DUF1206" evidence="1">
    <location>
        <begin position="206"/>
        <end position="274"/>
    </location>
</feature>
<evidence type="ECO:0000313" key="2">
    <source>
        <dbReference type="EMBL" id="PXA65094.1"/>
    </source>
</evidence>
<name>A0A2V3DSI2_9MICC</name>
<dbReference type="InterPro" id="IPR009597">
    <property type="entry name" value="DUF1206"/>
</dbReference>
<gene>
    <name evidence="2" type="ORF">CVS29_10370</name>
</gene>
<protein>
    <recommendedName>
        <fullName evidence="1">DUF1206 domain-containing protein</fullName>
    </recommendedName>
</protein>
<dbReference type="EMBL" id="QHLZ01000006">
    <property type="protein sequence ID" value="PXA65094.1"/>
    <property type="molecule type" value="Genomic_DNA"/>
</dbReference>
<keyword evidence="3" id="KW-1185">Reference proteome</keyword>
<sequence>MKGNTIKKDLKDAAGAAENAANSRIFVITARTGFAVSGALHVLIGLIAIQLAFGKAAQADQGGAMAQLAQGTAGAFLLWLGFTACAALALWQLSEVVFGYREREPKSKLWKKLAAAGQAVVFLAMAIAFSSFAVGNGKNSGRSTSDSTAEIMKLPLGPLLLICVGVGLIVTGVVFAVRGIRTSFKKNLSLPSSAALRAIITGLGLIGYIAKGIALFLVGLLFIIATLQARPQESTGLDGALKAVREQPYGVYLLTLIGAGLICYGLYQIAKARFVKM</sequence>
<dbReference type="AlphaFoldDB" id="A0A2V3DSI2"/>
<dbReference type="Pfam" id="PF06724">
    <property type="entry name" value="DUF1206"/>
    <property type="match status" value="3"/>
</dbReference>
<dbReference type="RefSeq" id="WP_110106270.1">
    <property type="nucleotide sequence ID" value="NZ_JACBZZ010000001.1"/>
</dbReference>
<evidence type="ECO:0000259" key="1">
    <source>
        <dbReference type="Pfam" id="PF06724"/>
    </source>
</evidence>
<proteinExistence type="predicted"/>
<feature type="domain" description="DUF1206" evidence="1">
    <location>
        <begin position="33"/>
        <end position="98"/>
    </location>
</feature>
<reference evidence="2 3" key="1">
    <citation type="submission" date="2018-05" db="EMBL/GenBank/DDBJ databases">
        <title>Genetic diversity of glacier-inhabiting Cryobacterium bacteria in China and description of Cryobacterium mengkeensis sp. nov. and Arthrobacter glacialis sp. nov.</title>
        <authorList>
            <person name="Liu Q."/>
            <person name="Xin Y.-H."/>
        </authorList>
    </citation>
    <scope>NUCLEOTIDE SEQUENCE [LARGE SCALE GENOMIC DNA]</scope>
    <source>
        <strain evidence="2 3">GP3</strain>
    </source>
</reference>
<comment type="caution">
    <text evidence="2">The sequence shown here is derived from an EMBL/GenBank/DDBJ whole genome shotgun (WGS) entry which is preliminary data.</text>
</comment>
<evidence type="ECO:0000313" key="3">
    <source>
        <dbReference type="Proteomes" id="UP000246303"/>
    </source>
</evidence>
<dbReference type="OrthoDB" id="4552598at2"/>